<evidence type="ECO:0000256" key="2">
    <source>
        <dbReference type="ARBA" id="ARBA00023125"/>
    </source>
</evidence>
<keyword evidence="1" id="KW-0805">Transcription regulation</keyword>
<evidence type="ECO:0000256" key="3">
    <source>
        <dbReference type="ARBA" id="ARBA00023163"/>
    </source>
</evidence>
<dbReference type="GO" id="GO:0003700">
    <property type="term" value="F:DNA-binding transcription factor activity"/>
    <property type="evidence" value="ECO:0007669"/>
    <property type="project" value="TreeGrafter"/>
</dbReference>
<dbReference type="AlphaFoldDB" id="A0A495IG69"/>
<evidence type="ECO:0000313" key="6">
    <source>
        <dbReference type="EMBL" id="RKR74934.1"/>
    </source>
</evidence>
<feature type="DNA-binding region" description="H-T-H motif" evidence="4">
    <location>
        <begin position="47"/>
        <end position="66"/>
    </location>
</feature>
<dbReference type="PANTHER" id="PTHR30055">
    <property type="entry name" value="HTH-TYPE TRANSCRIPTIONAL REGULATOR RUTR"/>
    <property type="match status" value="1"/>
</dbReference>
<name>A0A495IG69_9MICO</name>
<evidence type="ECO:0000256" key="4">
    <source>
        <dbReference type="PROSITE-ProRule" id="PRU00335"/>
    </source>
</evidence>
<dbReference type="RefSeq" id="WP_121369789.1">
    <property type="nucleotide sequence ID" value="NZ_RBKS01000001.1"/>
</dbReference>
<comment type="caution">
    <text evidence="6">The sequence shown here is derived from an EMBL/GenBank/DDBJ whole genome shotgun (WGS) entry which is preliminary data.</text>
</comment>
<dbReference type="PANTHER" id="PTHR30055:SF234">
    <property type="entry name" value="HTH-TYPE TRANSCRIPTIONAL REGULATOR BETI"/>
    <property type="match status" value="1"/>
</dbReference>
<accession>A0A495IG69</accession>
<sequence>MLSASSATAPDRHAAPDRRAALKARHRAAILRAARGLVDERSGPRFSVDELAERADIARRTIFNHFASLDEILLTLCAEELDVIVDDFIAAVAAAPVGDDSRASMFDELAVVLRTTDLPLAIDRIGQILGEPDPDDARGRALSDEAFSRAATRLLGEVNRRHPGADALEAELLVSSLMGGVIVIAKHWILHCGVALDAQGRGAWSDLLERLIDSVRAGYRPRD</sequence>
<protein>
    <submittedName>
        <fullName evidence="6">TetR family transcriptional regulator</fullName>
    </submittedName>
</protein>
<feature type="domain" description="HTH tetR-type" evidence="5">
    <location>
        <begin position="24"/>
        <end position="84"/>
    </location>
</feature>
<gene>
    <name evidence="6" type="ORF">C8E83_2068</name>
</gene>
<keyword evidence="7" id="KW-1185">Reference proteome</keyword>
<evidence type="ECO:0000259" key="5">
    <source>
        <dbReference type="PROSITE" id="PS50977"/>
    </source>
</evidence>
<evidence type="ECO:0000313" key="7">
    <source>
        <dbReference type="Proteomes" id="UP000280008"/>
    </source>
</evidence>
<dbReference type="Pfam" id="PF00440">
    <property type="entry name" value="TetR_N"/>
    <property type="match status" value="1"/>
</dbReference>
<reference evidence="6 7" key="1">
    <citation type="submission" date="2018-10" db="EMBL/GenBank/DDBJ databases">
        <title>Sequencing the genomes of 1000 actinobacteria strains.</title>
        <authorList>
            <person name="Klenk H.-P."/>
        </authorList>
    </citation>
    <scope>NUCLEOTIDE SEQUENCE [LARGE SCALE GENOMIC DNA]</scope>
    <source>
        <strain evidence="6 7">DSM 17894</strain>
    </source>
</reference>
<dbReference type="OrthoDB" id="8688418at2"/>
<dbReference type="InterPro" id="IPR009057">
    <property type="entry name" value="Homeodomain-like_sf"/>
</dbReference>
<keyword evidence="3" id="KW-0804">Transcription</keyword>
<keyword evidence="2 4" id="KW-0238">DNA-binding</keyword>
<dbReference type="InterPro" id="IPR050109">
    <property type="entry name" value="HTH-type_TetR-like_transc_reg"/>
</dbReference>
<dbReference type="Proteomes" id="UP000280008">
    <property type="component" value="Unassembled WGS sequence"/>
</dbReference>
<dbReference type="InterPro" id="IPR001647">
    <property type="entry name" value="HTH_TetR"/>
</dbReference>
<dbReference type="Gene3D" id="1.10.357.10">
    <property type="entry name" value="Tetracycline Repressor, domain 2"/>
    <property type="match status" value="1"/>
</dbReference>
<dbReference type="PROSITE" id="PS50977">
    <property type="entry name" value="HTH_TETR_2"/>
    <property type="match status" value="1"/>
</dbReference>
<dbReference type="GO" id="GO:0000976">
    <property type="term" value="F:transcription cis-regulatory region binding"/>
    <property type="evidence" value="ECO:0007669"/>
    <property type="project" value="TreeGrafter"/>
</dbReference>
<dbReference type="SUPFAM" id="SSF46689">
    <property type="entry name" value="Homeodomain-like"/>
    <property type="match status" value="1"/>
</dbReference>
<organism evidence="6 7">
    <name type="scientific">Frondihabitans australicus</name>
    <dbReference type="NCBI Taxonomy" id="386892"/>
    <lineage>
        <taxon>Bacteria</taxon>
        <taxon>Bacillati</taxon>
        <taxon>Actinomycetota</taxon>
        <taxon>Actinomycetes</taxon>
        <taxon>Micrococcales</taxon>
        <taxon>Microbacteriaceae</taxon>
        <taxon>Frondihabitans</taxon>
    </lineage>
</organism>
<dbReference type="EMBL" id="RBKS01000001">
    <property type="protein sequence ID" value="RKR74934.1"/>
    <property type="molecule type" value="Genomic_DNA"/>
</dbReference>
<proteinExistence type="predicted"/>
<evidence type="ECO:0000256" key="1">
    <source>
        <dbReference type="ARBA" id="ARBA00023015"/>
    </source>
</evidence>